<dbReference type="PANTHER" id="PTHR42076:SF1">
    <property type="entry name" value="CYANOVIRIN-N DOMAIN-CONTAINING PROTEIN"/>
    <property type="match status" value="1"/>
</dbReference>
<gene>
    <name evidence="2" type="ORF">CSUB01_06768</name>
</gene>
<dbReference type="SUPFAM" id="SSF51322">
    <property type="entry name" value="Cyanovirin-N"/>
    <property type="match status" value="1"/>
</dbReference>
<evidence type="ECO:0000259" key="1">
    <source>
        <dbReference type="SMART" id="SM01111"/>
    </source>
</evidence>
<dbReference type="HOGENOM" id="CLU_144945_0_0_1"/>
<feature type="domain" description="Cyanovirin-N" evidence="1">
    <location>
        <begin position="2"/>
        <end position="104"/>
    </location>
</feature>
<evidence type="ECO:0000313" key="2">
    <source>
        <dbReference type="EMBL" id="KDN66253.1"/>
    </source>
</evidence>
<name>A0A066XAR4_COLSU</name>
<dbReference type="Proteomes" id="UP000027238">
    <property type="component" value="Unassembled WGS sequence"/>
</dbReference>
<dbReference type="STRING" id="1173701.A0A066XAR4"/>
<keyword evidence="3" id="KW-1185">Reference proteome</keyword>
<dbReference type="OrthoDB" id="2441380at2759"/>
<dbReference type="OMA" id="EWNDSEI"/>
<dbReference type="Pfam" id="PF08881">
    <property type="entry name" value="CVNH"/>
    <property type="match status" value="1"/>
</dbReference>
<dbReference type="InterPro" id="IPR011058">
    <property type="entry name" value="Cyanovirin-N"/>
</dbReference>
<protein>
    <submittedName>
        <fullName evidence="2">Putative CVNH domain-containing protein</fullName>
    </submittedName>
</protein>
<dbReference type="AlphaFoldDB" id="A0A066XAR4"/>
<organism evidence="2 3">
    <name type="scientific">Colletotrichum sublineola</name>
    <name type="common">Sorghum anthracnose fungus</name>
    <dbReference type="NCBI Taxonomy" id="1173701"/>
    <lineage>
        <taxon>Eukaryota</taxon>
        <taxon>Fungi</taxon>
        <taxon>Dikarya</taxon>
        <taxon>Ascomycota</taxon>
        <taxon>Pezizomycotina</taxon>
        <taxon>Sordariomycetes</taxon>
        <taxon>Hypocreomycetidae</taxon>
        <taxon>Glomerellales</taxon>
        <taxon>Glomerellaceae</taxon>
        <taxon>Colletotrichum</taxon>
        <taxon>Colletotrichum graminicola species complex</taxon>
    </lineage>
</organism>
<dbReference type="SMART" id="SM01111">
    <property type="entry name" value="CVNH"/>
    <property type="match status" value="1"/>
</dbReference>
<dbReference type="eggNOG" id="ENOG502SPV1">
    <property type="taxonomic scope" value="Eukaryota"/>
</dbReference>
<proteinExistence type="predicted"/>
<dbReference type="Gene3D" id="2.30.60.10">
    <property type="entry name" value="Cyanovirin-N"/>
    <property type="match status" value="1"/>
</dbReference>
<dbReference type="PANTHER" id="PTHR42076">
    <property type="entry name" value="CYANOVIRIN-N HOMOLOG"/>
    <property type="match status" value="1"/>
</dbReference>
<accession>A0A066XAR4</accession>
<evidence type="ECO:0000313" key="3">
    <source>
        <dbReference type="Proteomes" id="UP000027238"/>
    </source>
</evidence>
<dbReference type="EMBL" id="JMSE01000950">
    <property type="protein sequence ID" value="KDN66253.1"/>
    <property type="molecule type" value="Genomic_DNA"/>
</dbReference>
<sequence>MSFHTTAQDIRVDDGHMLRARLFNEGGDAVDAEYNLNDCLGNSNGSFEWGGNNFAASAEDIRFTIEGEGVPILRARLFTVDGEAIDRDVNLAERIGNDNGRFIFNC</sequence>
<reference evidence="3" key="1">
    <citation type="journal article" date="2014" name="Genome Announc.">
        <title>Draft genome sequence of Colletotrichum sublineola, a destructive pathogen of cultivated sorghum.</title>
        <authorList>
            <person name="Baroncelli R."/>
            <person name="Sanz-Martin J.M."/>
            <person name="Rech G.E."/>
            <person name="Sukno S.A."/>
            <person name="Thon M.R."/>
        </authorList>
    </citation>
    <scope>NUCLEOTIDE SEQUENCE [LARGE SCALE GENOMIC DNA]</scope>
    <source>
        <strain evidence="3">TX430BB</strain>
    </source>
</reference>
<comment type="caution">
    <text evidence="2">The sequence shown here is derived from an EMBL/GenBank/DDBJ whole genome shotgun (WGS) entry which is preliminary data.</text>
</comment>
<dbReference type="InterPro" id="IPR036673">
    <property type="entry name" value="Cyanovirin-N_sf"/>
</dbReference>